<dbReference type="SUPFAM" id="SSF49785">
    <property type="entry name" value="Galactose-binding domain-like"/>
    <property type="match status" value="1"/>
</dbReference>
<dbReference type="SUPFAM" id="SSF74650">
    <property type="entry name" value="Galactose mutarotase-like"/>
    <property type="match status" value="1"/>
</dbReference>
<sequence length="789" mass="87175">MSLERIRRPNPELCKRNYRHPPHFGKMHLILHGSISPRFSVPFNPDFSTCGRCCSVQIEPIAGQITQYRLWLIDDRSPPSGTAKLDRSTPARRLAAAHVQHNRDQCNETQYILGVLLRGIKLRLLMELSGYSKRSYTMPSLKCILAVPLWASLASAAISSSEDSDAINISNDHLNFSVAKGTGSISKLSLDGQNLLGSGRGPYLDCHLDSGFWTPGKGATYKLLKGIDGNNNSYAGAVMSQQKESTGISLEQYWFLRDGETGMHVFTRAKYSNAQVPSGGDLGEMRQLFRPSESVWTHLSSSDDMYAPLPNTTGAPVVQDASWYVGGRKDDSYVKQMSDYFTKYMFSEEWRDQTVHGMFGDGSKSGDGLSYGAWLVMNTKDTYYNGPTHSDLTVDGIVYNYMISNHHGNGVPELVDGYDRTFGPQVYYFNKGAQGTSLQALRSDAMKLSTTDWTKFYDSIAQQVPNYVPSSGRGIVKATVSLPKGATRALAVLALSGSDFQDNDKDYKAYQYWADVSSSGSVTIPSVKAGTYRFTVYADGVFGQYEQDGVAVQAGSIATITASWAAESAGTEIWRIGTPDKSSGEFRHGNEKDATKPLQPRQYRLYWAVHDFVKDFPNGVKYHVGNSSNHDLNYVHWSVFGGKANYLRKDPYYTNVNNWTLTFDLTQDHITNKSQATFTVQLAGVKTSAGNNDNAAAGKAWNDLPYTVVVNGKQLETWVIPSRHSSSCAVRSAATCYTTGHKFTFPASNLKAEGNEFVLSIPARATAPEDAELPESVYLQYDAMRLEIK</sequence>
<dbReference type="InterPro" id="IPR051850">
    <property type="entry name" value="Polysacch_Lyase_4"/>
</dbReference>
<keyword evidence="13" id="KW-1185">Reference proteome</keyword>
<dbReference type="CDD" id="cd10316">
    <property type="entry name" value="RGL4_M"/>
    <property type="match status" value="1"/>
</dbReference>
<dbReference type="Pfam" id="PF14686">
    <property type="entry name" value="fn3_3"/>
    <property type="match status" value="1"/>
</dbReference>
<evidence type="ECO:0000259" key="10">
    <source>
        <dbReference type="Pfam" id="PF14683"/>
    </source>
</evidence>
<dbReference type="AlphaFoldDB" id="A0A6A5QVK8"/>
<dbReference type="EC" id="4.2.2.23" evidence="4"/>
<dbReference type="GO" id="GO:0030246">
    <property type="term" value="F:carbohydrate binding"/>
    <property type="evidence" value="ECO:0007669"/>
    <property type="project" value="InterPro"/>
</dbReference>
<dbReference type="CDD" id="cd10320">
    <property type="entry name" value="RGL4_N"/>
    <property type="match status" value="1"/>
</dbReference>
<dbReference type="Pfam" id="PF14683">
    <property type="entry name" value="CBM-like"/>
    <property type="match status" value="1"/>
</dbReference>
<gene>
    <name evidence="12" type="ORF">BDU57DRAFT_511616</name>
</gene>
<dbReference type="SUPFAM" id="SSF49452">
    <property type="entry name" value="Starch-binding domain-like"/>
    <property type="match status" value="1"/>
</dbReference>
<dbReference type="Gene3D" id="2.60.40.1120">
    <property type="entry name" value="Carboxypeptidase-like, regulatory domain"/>
    <property type="match status" value="1"/>
</dbReference>
<name>A0A6A5QVK8_AMPQU</name>
<dbReference type="EMBL" id="ML979133">
    <property type="protein sequence ID" value="KAF1918860.1"/>
    <property type="molecule type" value="Genomic_DNA"/>
</dbReference>
<keyword evidence="8" id="KW-0119">Carbohydrate metabolism</keyword>
<evidence type="ECO:0000256" key="2">
    <source>
        <dbReference type="ARBA" id="ARBA00004613"/>
    </source>
</evidence>
<evidence type="ECO:0000313" key="12">
    <source>
        <dbReference type="EMBL" id="KAF1918860.1"/>
    </source>
</evidence>
<keyword evidence="9" id="KW-0624">Polysaccharide degradation</keyword>
<dbReference type="GO" id="GO:0102210">
    <property type="term" value="F:rhamnogalacturonan endolyase activity"/>
    <property type="evidence" value="ECO:0007669"/>
    <property type="project" value="UniProtKB-EC"/>
</dbReference>
<comment type="subcellular location">
    <subcellularLocation>
        <location evidence="2">Secreted</location>
    </subcellularLocation>
</comment>
<evidence type="ECO:0000256" key="9">
    <source>
        <dbReference type="ARBA" id="ARBA00023326"/>
    </source>
</evidence>
<dbReference type="Proteomes" id="UP000800096">
    <property type="component" value="Unassembled WGS sequence"/>
</dbReference>
<dbReference type="OrthoDB" id="2130367at2759"/>
<dbReference type="InterPro" id="IPR029413">
    <property type="entry name" value="RG-lyase_II"/>
</dbReference>
<dbReference type="InterPro" id="IPR029411">
    <property type="entry name" value="RG-lyase_III"/>
</dbReference>
<dbReference type="PANTHER" id="PTHR32018:SF9">
    <property type="entry name" value="RHAMNOGALACTURONATE LYASE B"/>
    <property type="match status" value="1"/>
</dbReference>
<evidence type="ECO:0000256" key="4">
    <source>
        <dbReference type="ARBA" id="ARBA00012437"/>
    </source>
</evidence>
<dbReference type="InterPro" id="IPR008979">
    <property type="entry name" value="Galactose-bd-like_sf"/>
</dbReference>
<dbReference type="InterPro" id="IPR013784">
    <property type="entry name" value="Carb-bd-like_fold"/>
</dbReference>
<dbReference type="Gene3D" id="2.60.120.260">
    <property type="entry name" value="Galactose-binding domain-like"/>
    <property type="match status" value="1"/>
</dbReference>
<evidence type="ECO:0000256" key="6">
    <source>
        <dbReference type="ARBA" id="ARBA00022729"/>
    </source>
</evidence>
<evidence type="ECO:0000313" key="13">
    <source>
        <dbReference type="Proteomes" id="UP000800096"/>
    </source>
</evidence>
<feature type="domain" description="Rhamnogalacturonan lyase" evidence="10">
    <location>
        <begin position="572"/>
        <end position="768"/>
    </location>
</feature>
<keyword evidence="5" id="KW-0964">Secreted</keyword>
<proteinExistence type="inferred from homology"/>
<comment type="catalytic activity">
    <reaction evidence="1">
        <text>Endotype eliminative cleavage of L-alpha-rhamnopyranosyl-(1-&gt;4)-alpha-D-galactopyranosyluronic acid bonds of rhamnogalacturonan I domains in ramified hairy regions of pectin leaving L-rhamnopyranose at the reducing end and 4-deoxy-4,5-unsaturated D-galactopyranosyluronic acid at the non-reducing end.</text>
        <dbReference type="EC" id="4.2.2.23"/>
    </reaction>
</comment>
<evidence type="ECO:0000259" key="11">
    <source>
        <dbReference type="Pfam" id="PF14686"/>
    </source>
</evidence>
<evidence type="ECO:0000256" key="8">
    <source>
        <dbReference type="ARBA" id="ARBA00023277"/>
    </source>
</evidence>
<evidence type="ECO:0000256" key="3">
    <source>
        <dbReference type="ARBA" id="ARBA00010418"/>
    </source>
</evidence>
<protein>
    <recommendedName>
        <fullName evidence="4">rhamnogalacturonan endolyase</fullName>
        <ecNumber evidence="4">4.2.2.23</ecNumber>
    </recommendedName>
</protein>
<comment type="similarity">
    <text evidence="3">Belongs to the polysaccharide lyase 4 family.</text>
</comment>
<dbReference type="GO" id="GO:0000272">
    <property type="term" value="P:polysaccharide catabolic process"/>
    <property type="evidence" value="ECO:0007669"/>
    <property type="project" value="UniProtKB-KW"/>
</dbReference>
<reference evidence="12" key="1">
    <citation type="journal article" date="2020" name="Stud. Mycol.">
        <title>101 Dothideomycetes genomes: a test case for predicting lifestyles and emergence of pathogens.</title>
        <authorList>
            <person name="Haridas S."/>
            <person name="Albert R."/>
            <person name="Binder M."/>
            <person name="Bloem J."/>
            <person name="Labutti K."/>
            <person name="Salamov A."/>
            <person name="Andreopoulos B."/>
            <person name="Baker S."/>
            <person name="Barry K."/>
            <person name="Bills G."/>
            <person name="Bluhm B."/>
            <person name="Cannon C."/>
            <person name="Castanera R."/>
            <person name="Culley D."/>
            <person name="Daum C."/>
            <person name="Ezra D."/>
            <person name="Gonzalez J."/>
            <person name="Henrissat B."/>
            <person name="Kuo A."/>
            <person name="Liang C."/>
            <person name="Lipzen A."/>
            <person name="Lutzoni F."/>
            <person name="Magnuson J."/>
            <person name="Mondo S."/>
            <person name="Nolan M."/>
            <person name="Ohm R."/>
            <person name="Pangilinan J."/>
            <person name="Park H.-J."/>
            <person name="Ramirez L."/>
            <person name="Alfaro M."/>
            <person name="Sun H."/>
            <person name="Tritt A."/>
            <person name="Yoshinaga Y."/>
            <person name="Zwiers L.-H."/>
            <person name="Turgeon B."/>
            <person name="Goodwin S."/>
            <person name="Spatafora J."/>
            <person name="Crous P."/>
            <person name="Grigoriev I."/>
        </authorList>
    </citation>
    <scope>NUCLEOTIDE SEQUENCE</scope>
    <source>
        <strain evidence="12">HMLAC05119</strain>
    </source>
</reference>
<dbReference type="InterPro" id="IPR011013">
    <property type="entry name" value="Gal_mutarotase_sf_dom"/>
</dbReference>
<dbReference type="GO" id="GO:0005576">
    <property type="term" value="C:extracellular region"/>
    <property type="evidence" value="ECO:0007669"/>
    <property type="project" value="UniProtKB-SubCell"/>
</dbReference>
<evidence type="ECO:0000256" key="7">
    <source>
        <dbReference type="ARBA" id="ARBA00023239"/>
    </source>
</evidence>
<dbReference type="PANTHER" id="PTHR32018">
    <property type="entry name" value="RHAMNOGALACTURONATE LYASE FAMILY PROTEIN"/>
    <property type="match status" value="1"/>
</dbReference>
<evidence type="ECO:0000256" key="5">
    <source>
        <dbReference type="ARBA" id="ARBA00022525"/>
    </source>
</evidence>
<keyword evidence="6" id="KW-0732">Signal</keyword>
<organism evidence="12 13">
    <name type="scientific">Ampelomyces quisqualis</name>
    <name type="common">Powdery mildew agent</name>
    <dbReference type="NCBI Taxonomy" id="50730"/>
    <lineage>
        <taxon>Eukaryota</taxon>
        <taxon>Fungi</taxon>
        <taxon>Dikarya</taxon>
        <taxon>Ascomycota</taxon>
        <taxon>Pezizomycotina</taxon>
        <taxon>Dothideomycetes</taxon>
        <taxon>Pleosporomycetidae</taxon>
        <taxon>Pleosporales</taxon>
        <taxon>Pleosporineae</taxon>
        <taxon>Phaeosphaeriaceae</taxon>
        <taxon>Ampelomyces</taxon>
    </lineage>
</organism>
<evidence type="ECO:0000256" key="1">
    <source>
        <dbReference type="ARBA" id="ARBA00001324"/>
    </source>
</evidence>
<accession>A0A6A5QVK8</accession>
<keyword evidence="7 12" id="KW-0456">Lyase</keyword>
<feature type="domain" description="Rhamnogalacturonan lyase" evidence="11">
    <location>
        <begin position="483"/>
        <end position="558"/>
    </location>
</feature>